<accession>A0A6U6JBH0</accession>
<reference evidence="3" key="1">
    <citation type="submission" date="2021-01" db="EMBL/GenBank/DDBJ databases">
        <authorList>
            <person name="Corre E."/>
            <person name="Pelletier E."/>
            <person name="Niang G."/>
            <person name="Scheremetjew M."/>
            <person name="Finn R."/>
            <person name="Kale V."/>
            <person name="Holt S."/>
            <person name="Cochrane G."/>
            <person name="Meng A."/>
            <person name="Brown T."/>
            <person name="Cohen L."/>
        </authorList>
    </citation>
    <scope>NUCLEOTIDE SEQUENCE</scope>
    <source>
        <strain evidence="3">Isolate 1302-5</strain>
    </source>
</reference>
<dbReference type="EMBL" id="HBKQ01051363">
    <property type="protein sequence ID" value="CAE2276993.1"/>
    <property type="molecule type" value="Transcribed_RNA"/>
</dbReference>
<feature type="signal peptide" evidence="1">
    <location>
        <begin position="1"/>
        <end position="25"/>
    </location>
</feature>
<evidence type="ECO:0000313" key="2">
    <source>
        <dbReference type="EMBL" id="CAE2276992.1"/>
    </source>
</evidence>
<dbReference type="AlphaFoldDB" id="A0A6U6JBH0"/>
<dbReference type="EMBL" id="HBKQ01051362">
    <property type="protein sequence ID" value="CAE2276992.1"/>
    <property type="molecule type" value="Transcribed_RNA"/>
</dbReference>
<proteinExistence type="predicted"/>
<organism evidence="3">
    <name type="scientific">Odontella aurita</name>
    <dbReference type="NCBI Taxonomy" id="265563"/>
    <lineage>
        <taxon>Eukaryota</taxon>
        <taxon>Sar</taxon>
        <taxon>Stramenopiles</taxon>
        <taxon>Ochrophyta</taxon>
        <taxon>Bacillariophyta</taxon>
        <taxon>Mediophyceae</taxon>
        <taxon>Biddulphiophycidae</taxon>
        <taxon>Eupodiscales</taxon>
        <taxon>Odontellaceae</taxon>
        <taxon>Odontella</taxon>
    </lineage>
</organism>
<feature type="chain" id="PRO_5036192436" evidence="1">
    <location>
        <begin position="26"/>
        <end position="403"/>
    </location>
</feature>
<sequence length="403" mass="44698">MRNSVSPLAFLLVAAISFAESRVLADKVVAHSTDDATNDAARALSSDKCHFQSVGSRLDPDAKQRYFEREEGICSGKWGFGLTKKGELKVYKGDEEVWDSGEIGIDVCNMNLGGVFVCFKGEPFNPEGDAIFALDCGRKDGSFMEINENSNPVVQKRKDKKAWGIKKDGKAVGSCAKNDDRGELVLIAKYDWEKGVKDLSKSPRKHNGRLDSGATLQNGKLVCKDDDGVNLGRMKELKGATEVKFQVKDVKFRRLLPGKCNSWSGVYSVLIGGGYKAWWVGVYHVCPHDKVDMDEEWYIANGQTEIIFNLGGFGQPRHEHKYIIDGIVTKFESIDFRFKGAEKSSKRLAIRINGGHWQKGGWTDSNLFASFPASDEDVTINDGARADWDPMDCKMGPVSIWSN</sequence>
<evidence type="ECO:0000256" key="1">
    <source>
        <dbReference type="SAM" id="SignalP"/>
    </source>
</evidence>
<dbReference type="Gene3D" id="2.90.10.10">
    <property type="entry name" value="Bulb-type lectin domain"/>
    <property type="match status" value="1"/>
</dbReference>
<keyword evidence="1" id="KW-0732">Signal</keyword>
<dbReference type="InterPro" id="IPR036426">
    <property type="entry name" value="Bulb-type_lectin_dom_sf"/>
</dbReference>
<gene>
    <name evidence="2" type="ORF">OAUR00152_LOCUS35433</name>
    <name evidence="3" type="ORF">OAUR00152_LOCUS35434</name>
</gene>
<protein>
    <submittedName>
        <fullName evidence="3">Uncharacterized protein</fullName>
    </submittedName>
</protein>
<name>A0A6U6JBH0_9STRA</name>
<evidence type="ECO:0000313" key="3">
    <source>
        <dbReference type="EMBL" id="CAE2276993.1"/>
    </source>
</evidence>